<evidence type="ECO:0000256" key="1">
    <source>
        <dbReference type="ARBA" id="ARBA00022572"/>
    </source>
</evidence>
<dbReference type="PROSITE" id="PS00021">
    <property type="entry name" value="KRINGLE_1"/>
    <property type="match status" value="1"/>
</dbReference>
<keyword evidence="1 3" id="KW-0420">Kringle</keyword>
<dbReference type="InterPro" id="IPR000001">
    <property type="entry name" value="Kringle"/>
</dbReference>
<keyword evidence="4" id="KW-0472">Membrane</keyword>
<evidence type="ECO:0000256" key="2">
    <source>
        <dbReference type="ARBA" id="ARBA00023157"/>
    </source>
</evidence>
<dbReference type="Gene3D" id="2.40.20.10">
    <property type="entry name" value="Plasminogen Kringle 4"/>
    <property type="match status" value="1"/>
</dbReference>
<keyword evidence="6" id="KW-1185">Reference proteome</keyword>
<evidence type="ECO:0000259" key="5">
    <source>
        <dbReference type="PROSITE" id="PS50070"/>
    </source>
</evidence>
<reference evidence="7" key="1">
    <citation type="submission" date="2022-11" db="UniProtKB">
        <authorList>
            <consortium name="WormBaseParasite"/>
        </authorList>
    </citation>
    <scope>IDENTIFICATION</scope>
</reference>
<evidence type="ECO:0000313" key="7">
    <source>
        <dbReference type="WBParaSite" id="PEQ_0001010901-mRNA-1"/>
    </source>
</evidence>
<dbReference type="AlphaFoldDB" id="A0A914RZ03"/>
<keyword evidence="4" id="KW-1133">Transmembrane helix</keyword>
<dbReference type="PROSITE" id="PS50070">
    <property type="entry name" value="KRINGLE_2"/>
    <property type="match status" value="1"/>
</dbReference>
<name>A0A914RZ03_PAREQ</name>
<evidence type="ECO:0000256" key="3">
    <source>
        <dbReference type="PROSITE-ProRule" id="PRU00121"/>
    </source>
</evidence>
<dbReference type="InterPro" id="IPR018056">
    <property type="entry name" value="Kringle_CS"/>
</dbReference>
<dbReference type="InterPro" id="IPR038178">
    <property type="entry name" value="Kringle_sf"/>
</dbReference>
<protein>
    <submittedName>
        <fullName evidence="7">Kringle domain-containing protein</fullName>
    </submittedName>
</protein>
<evidence type="ECO:0000313" key="6">
    <source>
        <dbReference type="Proteomes" id="UP000887564"/>
    </source>
</evidence>
<proteinExistence type="predicted"/>
<dbReference type="InterPro" id="IPR013806">
    <property type="entry name" value="Kringle-like"/>
</dbReference>
<evidence type="ECO:0000256" key="4">
    <source>
        <dbReference type="SAM" id="Phobius"/>
    </source>
</evidence>
<feature type="transmembrane region" description="Helical" evidence="4">
    <location>
        <begin position="69"/>
        <end position="89"/>
    </location>
</feature>
<comment type="caution">
    <text evidence="3">Lacks conserved residue(s) required for the propagation of feature annotation.</text>
</comment>
<dbReference type="SUPFAM" id="SSF57440">
    <property type="entry name" value="Kringle-like"/>
    <property type="match status" value="1"/>
</dbReference>
<keyword evidence="4" id="KW-0812">Transmembrane</keyword>
<accession>A0A914RZ03</accession>
<dbReference type="Proteomes" id="UP000887564">
    <property type="component" value="Unplaced"/>
</dbReference>
<dbReference type="WBParaSite" id="PEQ_0001010901-mRNA-1">
    <property type="protein sequence ID" value="PEQ_0001010901-mRNA-1"/>
    <property type="gene ID" value="PEQ_0001010901"/>
</dbReference>
<sequence length="224" mass="25495">MLNFNESKCAQNGHPRLSFCIRQIRHQFLLANCNVNITDHRIPCRRAGDPMTWYRGTQSITTSDFPMKFSITGTAIFLIIILTLNFLVFPFPCRLLFTLSYCILSLIFSGKNCMRWDSVSNPIFSSKFDEYDAPSPLHGASATRSQGVHAHENYCRNPDNWRHGPWCIVEVYLHRRCFTLGDFLRGLDEKAREEMAEENAQLAFVMSIGAGCFIETSGPGMVPL</sequence>
<feature type="domain" description="Kringle" evidence="5">
    <location>
        <begin position="109"/>
        <end position="169"/>
    </location>
</feature>
<keyword evidence="2" id="KW-1015">Disulfide bond</keyword>
<organism evidence="6 7">
    <name type="scientific">Parascaris equorum</name>
    <name type="common">Equine roundworm</name>
    <dbReference type="NCBI Taxonomy" id="6256"/>
    <lineage>
        <taxon>Eukaryota</taxon>
        <taxon>Metazoa</taxon>
        <taxon>Ecdysozoa</taxon>
        <taxon>Nematoda</taxon>
        <taxon>Chromadorea</taxon>
        <taxon>Rhabditida</taxon>
        <taxon>Spirurina</taxon>
        <taxon>Ascaridomorpha</taxon>
        <taxon>Ascaridoidea</taxon>
        <taxon>Ascarididae</taxon>
        <taxon>Parascaris</taxon>
    </lineage>
</organism>